<dbReference type="AlphaFoldDB" id="V5L1R7"/>
<dbReference type="PANTHER" id="PTHR46513:SF13">
    <property type="entry name" value="EGF-LIKE DOMAIN-CONTAINING PROTEIN"/>
    <property type="match status" value="1"/>
</dbReference>
<feature type="non-terminal residue" evidence="3">
    <location>
        <position position="171"/>
    </location>
</feature>
<name>V5L1R7_LOCMI</name>
<keyword evidence="3" id="KW-0675">Receptor</keyword>
<organism evidence="3">
    <name type="scientific">Locusta migratoria</name>
    <name type="common">Migratory locust</name>
    <dbReference type="NCBI Taxonomy" id="7004"/>
    <lineage>
        <taxon>Eukaryota</taxon>
        <taxon>Metazoa</taxon>
        <taxon>Ecdysozoa</taxon>
        <taxon>Arthropoda</taxon>
        <taxon>Hexapoda</taxon>
        <taxon>Insecta</taxon>
        <taxon>Pterygota</taxon>
        <taxon>Neoptera</taxon>
        <taxon>Polyneoptera</taxon>
        <taxon>Orthoptera</taxon>
        <taxon>Caelifera</taxon>
        <taxon>Acrididea</taxon>
        <taxon>Acridomorpha</taxon>
        <taxon>Acridoidea</taxon>
        <taxon>Acrididae</taxon>
        <taxon>Oedipodinae</taxon>
        <taxon>Locusta</taxon>
    </lineage>
</organism>
<evidence type="ECO:0000256" key="2">
    <source>
        <dbReference type="ARBA" id="ARBA00022737"/>
    </source>
</evidence>
<protein>
    <submittedName>
        <fullName evidence="3">Vitellogenin receptor</fullName>
    </submittedName>
</protein>
<dbReference type="SUPFAM" id="SSF57196">
    <property type="entry name" value="EGF/Laminin"/>
    <property type="match status" value="1"/>
</dbReference>
<dbReference type="EMBL" id="KF377827">
    <property type="protein sequence ID" value="AHA44479.1"/>
    <property type="molecule type" value="mRNA"/>
</dbReference>
<feature type="non-terminal residue" evidence="3">
    <location>
        <position position="1"/>
    </location>
</feature>
<keyword evidence="2" id="KW-0677">Repeat</keyword>
<keyword evidence="1" id="KW-0245">EGF-like domain</keyword>
<dbReference type="PANTHER" id="PTHR46513">
    <property type="entry name" value="VITELLOGENIN RECEPTOR-LIKE PROTEIN-RELATED-RELATED"/>
    <property type="match status" value="1"/>
</dbReference>
<sequence>SIAVFENTLYWSDWEDRQVASCHKFTGKDYKVLVRSLKNHIYGIKVYHPALHPSMENPCRDAGCSDICMLAPNNSYTCACPADKELGFDQHTCRAVLKKEVVVAVAGSRIIEVEHRLLGRQTQAVMQASTVGHDVDAVVYSSVDDMLIMSDSEEKKLLSMAMTTRVIRPLV</sequence>
<accession>V5L1R7</accession>
<gene>
    <name evidence="3" type="primary">VgR</name>
</gene>
<dbReference type="InterPro" id="IPR050778">
    <property type="entry name" value="Cueball_EGF_LRP_Nidogen"/>
</dbReference>
<proteinExistence type="evidence at transcript level"/>
<evidence type="ECO:0000256" key="1">
    <source>
        <dbReference type="ARBA" id="ARBA00022536"/>
    </source>
</evidence>
<evidence type="ECO:0000313" key="3">
    <source>
        <dbReference type="EMBL" id="AHA44479.1"/>
    </source>
</evidence>
<reference evidence="3" key="1">
    <citation type="submission" date="2013-07" db="EMBL/GenBank/DDBJ databases">
        <title>dsRNA permeability and persistence account for tissue-dependent efficiency to systemic RNAi in the migratory locust.</title>
        <authorList>
            <person name="Ren D."/>
        </authorList>
    </citation>
    <scope>NUCLEOTIDE SEQUENCE</scope>
</reference>
<dbReference type="InterPro" id="IPR011042">
    <property type="entry name" value="6-blade_b-propeller_TolB-like"/>
</dbReference>
<dbReference type="Gene3D" id="2.120.10.30">
    <property type="entry name" value="TolB, C-terminal domain"/>
    <property type="match status" value="1"/>
</dbReference>